<organism evidence="2 3">
    <name type="scientific">Agaribacillus aureus</name>
    <dbReference type="NCBI Taxonomy" id="3051825"/>
    <lineage>
        <taxon>Bacteria</taxon>
        <taxon>Pseudomonadati</taxon>
        <taxon>Bacteroidota</taxon>
        <taxon>Cytophagia</taxon>
        <taxon>Cytophagales</taxon>
        <taxon>Splendidivirgaceae</taxon>
        <taxon>Agaribacillus</taxon>
    </lineage>
</organism>
<dbReference type="Gene3D" id="2.130.10.130">
    <property type="entry name" value="Integrin alpha, N-terminal"/>
    <property type="match status" value="2"/>
</dbReference>
<proteinExistence type="predicted"/>
<keyword evidence="1" id="KW-0732">Signal</keyword>
<dbReference type="InterPro" id="IPR028994">
    <property type="entry name" value="Integrin_alpha_N"/>
</dbReference>
<accession>A0ABT8L557</accession>
<protein>
    <submittedName>
        <fullName evidence="2">FG-GAP-like repeat-containing protein</fullName>
    </submittedName>
</protein>
<dbReference type="PANTHER" id="PTHR44103">
    <property type="entry name" value="PROPROTEIN CONVERTASE P"/>
    <property type="match status" value="1"/>
</dbReference>
<gene>
    <name evidence="2" type="ORF">QQ020_07825</name>
</gene>
<comment type="caution">
    <text evidence="2">The sequence shown here is derived from an EMBL/GenBank/DDBJ whole genome shotgun (WGS) entry which is preliminary data.</text>
</comment>
<name>A0ABT8L557_9BACT</name>
<dbReference type="PANTHER" id="PTHR44103:SF1">
    <property type="entry name" value="PROPROTEIN CONVERTASE P"/>
    <property type="match status" value="1"/>
</dbReference>
<dbReference type="EMBL" id="JAUJEB010000001">
    <property type="protein sequence ID" value="MDN5211955.1"/>
    <property type="molecule type" value="Genomic_DNA"/>
</dbReference>
<dbReference type="InterPro" id="IPR013517">
    <property type="entry name" value="FG-GAP"/>
</dbReference>
<evidence type="ECO:0000313" key="3">
    <source>
        <dbReference type="Proteomes" id="UP001172083"/>
    </source>
</evidence>
<dbReference type="RefSeq" id="WP_346757282.1">
    <property type="nucleotide sequence ID" value="NZ_JAUJEB010000001.1"/>
</dbReference>
<dbReference type="SUPFAM" id="SSF69318">
    <property type="entry name" value="Integrin alpha N-terminal domain"/>
    <property type="match status" value="1"/>
</dbReference>
<dbReference type="Pfam" id="PF01839">
    <property type="entry name" value="FG-GAP"/>
    <property type="match status" value="1"/>
</dbReference>
<evidence type="ECO:0000256" key="1">
    <source>
        <dbReference type="ARBA" id="ARBA00022729"/>
    </source>
</evidence>
<dbReference type="Pfam" id="PF13517">
    <property type="entry name" value="FG-GAP_3"/>
    <property type="match status" value="2"/>
</dbReference>
<sequence>MFDFRYYLLIVTIACLIGCSTPKNDNAAGASVEKSSLTFEKKHIWDQFISEGVAVGDVNKDGHMDILAGAYWFEAPEWLPHEIQQPKTYDYSKGYSDSFPNYAYDVNEDGWVDFIVFGFPGESVSWYENPQGKEVHWAAHVIDTNACNESPLFADLDGNGKMDLVFGHEGAGIMKWFEHTMVDDAASWIPKDLSEPNAPGTARYAHGLGMGDINNDGRNDVIIRKGWWEAPENRQELPWTFHATDLGEKCSHMYVYDLDNDGDNDVISTSAHDYGMWWHEQLANDSNQPAFIHHLIDSSFSQTHALEMKDLNGDGLPDLITGKRFYAHQGKDPGGKEPAVLYWFELQKNSNGKPSWTPHLIDDNSGIGVNFVVEDMNGDGKLDIITANKKGVFIFKQK</sequence>
<reference evidence="2" key="1">
    <citation type="submission" date="2023-06" db="EMBL/GenBank/DDBJ databases">
        <title>Genomic of Agaribacillus aureum.</title>
        <authorList>
            <person name="Wang G."/>
        </authorList>
    </citation>
    <scope>NUCLEOTIDE SEQUENCE</scope>
    <source>
        <strain evidence="2">BMA12</strain>
    </source>
</reference>
<dbReference type="Proteomes" id="UP001172083">
    <property type="component" value="Unassembled WGS sequence"/>
</dbReference>
<evidence type="ECO:0000313" key="2">
    <source>
        <dbReference type="EMBL" id="MDN5211955.1"/>
    </source>
</evidence>
<keyword evidence="3" id="KW-1185">Reference proteome</keyword>